<evidence type="ECO:0000313" key="1">
    <source>
        <dbReference type="EMBL" id="GCA80681.1"/>
    </source>
</evidence>
<dbReference type="AlphaFoldDB" id="A0A5A5S5E5"/>
<sequence length="107" mass="12388">MLKKLLNRMQTEQGRRNIKFALARKIFNPLLRNMGYTLITDHFYQPIPNPQEILTYAGKERPLSSIEWCLDKQTIAFISCANKVVRSIKCALLILNMNCLLGSFENL</sequence>
<proteinExistence type="predicted"/>
<comment type="caution">
    <text evidence="1">The sequence shown here is derived from an EMBL/GenBank/DDBJ whole genome shotgun (WGS) entry which is preliminary data.</text>
</comment>
<dbReference type="Proteomes" id="UP000324689">
    <property type="component" value="Unassembled WGS sequence"/>
</dbReference>
<organism evidence="1 2">
    <name type="scientific">Microcystis aeruginosa NIES-2521</name>
    <dbReference type="NCBI Taxonomy" id="2303983"/>
    <lineage>
        <taxon>Bacteria</taxon>
        <taxon>Bacillati</taxon>
        <taxon>Cyanobacteriota</taxon>
        <taxon>Cyanophyceae</taxon>
        <taxon>Oscillatoriophycideae</taxon>
        <taxon>Chroococcales</taxon>
        <taxon>Microcystaceae</taxon>
        <taxon>Microcystis</taxon>
    </lineage>
</organism>
<protein>
    <submittedName>
        <fullName evidence="1">Uncharacterized protein</fullName>
    </submittedName>
</protein>
<name>A0A5A5S5E5_MICAE</name>
<dbReference type="EMBL" id="BHVQ01000034">
    <property type="protein sequence ID" value="GCA80681.1"/>
    <property type="molecule type" value="Genomic_DNA"/>
</dbReference>
<accession>A0A5A5S5E5</accession>
<evidence type="ECO:0000313" key="2">
    <source>
        <dbReference type="Proteomes" id="UP000324689"/>
    </source>
</evidence>
<gene>
    <name evidence="1" type="ORF">MiTs_02690</name>
</gene>
<reference evidence="1 2" key="1">
    <citation type="submission" date="2018-09" db="EMBL/GenBank/DDBJ databases">
        <title>Evolutionary history of phycoerythrin pigmentation in the water bloom-forming cyanobacterium Microcystis aeruginosa.</title>
        <authorList>
            <person name="Tanabe Y."/>
            <person name="Tanabe Y."/>
            <person name="Yamaguchi H."/>
        </authorList>
    </citation>
    <scope>NUCLEOTIDE SEQUENCE [LARGE SCALE GENOMIC DNA]</scope>
    <source>
        <strain evidence="1 2">NIES-2521</strain>
    </source>
</reference>